<proteinExistence type="predicted"/>
<dbReference type="PANTHER" id="PTHR35191:SF1">
    <property type="entry name" value="PROPHAGE SIDE TAIL FIBER PROTEIN HOMOLOG STFQ-RELATED"/>
    <property type="match status" value="1"/>
</dbReference>
<keyword evidence="2" id="KW-0945">Host-virus interaction</keyword>
<dbReference type="InterPro" id="IPR022225">
    <property type="entry name" value="Phage_tail_fibre_N"/>
</dbReference>
<comment type="caution">
    <text evidence="4">The sequence shown here is derived from an EMBL/GenBank/DDBJ whole genome shotgun (WGS) entry which is preliminary data.</text>
</comment>
<reference evidence="4 5" key="1">
    <citation type="journal article" date="2017" name="Nat. Microbiol.">
        <title>Natural product diversity associated with the nematode symbionts Photorhabdus and Xenorhabdus.</title>
        <authorList>
            <person name="Tobias N.J."/>
            <person name="Wolff H."/>
            <person name="Djahanschiri B."/>
            <person name="Grundmann F."/>
            <person name="Kronenwerth M."/>
            <person name="Shi Y.M."/>
            <person name="Simonyi S."/>
            <person name="Grun P."/>
            <person name="Shapiro-Ilan D."/>
            <person name="Pidot S.J."/>
            <person name="Stinear T.P."/>
            <person name="Ebersberger I."/>
            <person name="Bode H.B."/>
        </authorList>
    </citation>
    <scope>NUCLEOTIDE SEQUENCE [LARGE SCALE GENOMIC DNA]</scope>
    <source>
        <strain evidence="4 5">DSM 17902</strain>
    </source>
</reference>
<keyword evidence="5" id="KW-1185">Reference proteome</keyword>
<evidence type="ECO:0000259" key="3">
    <source>
        <dbReference type="Pfam" id="PF12571"/>
    </source>
</evidence>
<evidence type="ECO:0000313" key="4">
    <source>
        <dbReference type="EMBL" id="PHM48492.1"/>
    </source>
</evidence>
<dbReference type="Pfam" id="PF12571">
    <property type="entry name" value="Phage_tail_fib"/>
    <property type="match status" value="1"/>
</dbReference>
<dbReference type="Pfam" id="PF03406">
    <property type="entry name" value="Phage_fiber_2"/>
    <property type="match status" value="1"/>
</dbReference>
<dbReference type="InterPro" id="IPR051934">
    <property type="entry name" value="Phage_Tail_Fiber_Structural"/>
</dbReference>
<evidence type="ECO:0000256" key="2">
    <source>
        <dbReference type="ARBA" id="ARBA00022581"/>
    </source>
</evidence>
<sequence length="1354" mass="146561">MSTKHFALLTHAGKNKLEAASSSGNKLEITHMAVGDGGGSAPIPNANQSTLINEKHRAELDALTIDPQNPSQLIAEQTLPEGEGNWWIREMGLFDKDGTLIAVGNCADLYKQESQEQTIRMALPVGDRRLTDWISKLLSGLSTRNYVREKIKEHAESRNHPNATLKEKGFVVLSSAVNSDNETHAATPKAIKTAYELANKAYDLATTISSTGKFVPSTRKVNGKELSRDIELTAANVGAYDKIQTDSLVNGANELANQAIDIANNKVPQSRKINGKELIKDIDLTALDVGAYTRQETDGLIDTVKKSADTANQNAIQALTEIKSAVPQTRKINDKELITDIQLTVDDIGTYDKKAIDDRINAVQQSADTANNNAISAIKEADKKVPLTRKINDKELLTDIQLTAADVGAYNKAESDANLKGVRDLADSKVPLTRKVNGKELTTDIQLTAVDIDVYGKAEIDTRINDVKELADNKVPSTRKVNHKELSADIQLTAADVDAYNKSEIDTRINDVQNSADNKVPSTRKVNSKELSADIQLTAADIGAYSTAEIDTRINDVQDLADSKVPLTRKVNDKELSADIQLTAADVGAYSKVESDANIKVVADLADSKVPLTRKVNNKELSVDIQLLAADVDAYSKAESDANIKVVTDLADSKVPSTRKVNDKELSADIQLTAADIGAYSTAEIDTRIKDVQDSANNKVPLTRKVNDKELSADIQLTAADVGAYSKVETDAHINDVRDLANSKVPLTRKVNNKELSADIQLTAADVDAYSKAESDANIKVVTDLADSKVPPTRKVNDKELSADIQLTAADVGAYSKAESDAHIKDVRDLANSKVPLTRKVNGKDLTTDIQLTAVDIDVYSKAEIDTRINDVQSSADGKVPLTRKVNNKELSADIQLIAADVDAYSKSEIDTRIKDVTDLGDSKVPLTRKINGKELSTDIQLIAADVDAYSKTESDTNLKDVKDLAETANKNATLALQQSVPSTRKVNGKELITDIELKAADINTYDKAEIDDQISRVTEQAKKADNTANSAISIADSKVPLTRKVNGKELSTDIQLTASDIDTYNKADINILIDEVKELANNANNNTESKVPLTRTVNGKALLSDIKLTASDMNAYTKGEVDNRIEDIKDLANAANNNADGRVPLTRTVNGKALLSDIRLTASDVGAYSKTEIDTRINKVETLASNADTNAIAAKNDVEGRLEKSKNGADIPDKQAFVRNLGLGDLVGSGLESRRIGEDHTIIKLGEIFMLNGLVVGSEPIGEFNVSVIGGVTYYTHFYKITLPTALPNGIISCQASIVGDSFDNQHPSYLADVKTRRDNSDGVGLSKDTLTVSVTTNQLDWVPHFYYQVVGY</sequence>
<name>A0A2D0JQD8_9GAMM</name>
<gene>
    <name evidence="4" type="ORF">Xmir_02295</name>
</gene>
<evidence type="ECO:0000313" key="5">
    <source>
        <dbReference type="Proteomes" id="UP000221980"/>
    </source>
</evidence>
<dbReference type="GO" id="GO:0046718">
    <property type="term" value="P:symbiont entry into host cell"/>
    <property type="evidence" value="ECO:0007669"/>
    <property type="project" value="InterPro"/>
</dbReference>
<protein>
    <submittedName>
        <fullName evidence="4">Tail protein</fullName>
    </submittedName>
</protein>
<feature type="domain" description="Phage tail fibre protein N-terminal" evidence="3">
    <location>
        <begin position="1"/>
        <end position="120"/>
    </location>
</feature>
<dbReference type="RefSeq" id="WP_099114378.1">
    <property type="nucleotide sequence ID" value="NZ_CAWNQI010000002.1"/>
</dbReference>
<evidence type="ECO:0000256" key="1">
    <source>
        <dbReference type="ARBA" id="ARBA00004328"/>
    </source>
</evidence>
<dbReference type="Proteomes" id="UP000221980">
    <property type="component" value="Unassembled WGS sequence"/>
</dbReference>
<dbReference type="EMBL" id="NITZ01000010">
    <property type="protein sequence ID" value="PHM48492.1"/>
    <property type="molecule type" value="Genomic_DNA"/>
</dbReference>
<dbReference type="InterPro" id="IPR005068">
    <property type="entry name" value="Phage_lambda_Stf-r2"/>
</dbReference>
<dbReference type="OrthoDB" id="9810174at2"/>
<comment type="subcellular location">
    <subcellularLocation>
        <location evidence="1">Virion</location>
    </subcellularLocation>
</comment>
<dbReference type="GO" id="GO:0019062">
    <property type="term" value="P:virion attachment to host cell"/>
    <property type="evidence" value="ECO:0007669"/>
    <property type="project" value="InterPro"/>
</dbReference>
<organism evidence="4 5">
    <name type="scientific">Xenorhabdus miraniensis</name>
    <dbReference type="NCBI Taxonomy" id="351674"/>
    <lineage>
        <taxon>Bacteria</taxon>
        <taxon>Pseudomonadati</taxon>
        <taxon>Pseudomonadota</taxon>
        <taxon>Gammaproteobacteria</taxon>
        <taxon>Enterobacterales</taxon>
        <taxon>Morganellaceae</taxon>
        <taxon>Xenorhabdus</taxon>
    </lineage>
</organism>
<dbReference type="PANTHER" id="PTHR35191">
    <property type="entry name" value="PROPHAGE SIDE TAIL FIBER PROTEIN HOMOLOG STFQ-RELATED"/>
    <property type="match status" value="1"/>
</dbReference>
<accession>A0A2D0JQD8</accession>